<evidence type="ECO:0000313" key="8">
    <source>
        <dbReference type="Ensembl" id="ENSCSAP00000000265.1"/>
    </source>
</evidence>
<protein>
    <submittedName>
        <fullName evidence="8">Uncharacterized protein</fullName>
    </submittedName>
</protein>
<evidence type="ECO:0000256" key="5">
    <source>
        <dbReference type="ARBA" id="ARBA00022729"/>
    </source>
</evidence>
<dbReference type="STRING" id="60711.ENSCSAP00000000265"/>
<comment type="subcellular location">
    <subcellularLocation>
        <location evidence="1">Secreted</location>
    </subcellularLocation>
</comment>
<sequence length="205" mass="22393">MTGSCMPVLVLMAAVLTVTGAVPVARLHGALPDARGCHIAQFKSLSPQELQAFKRAKDALEESLLLKDCKCCSRLFPGTWDLRQLQVRERPVALEAELALTLKVLEAAADADLVLVDVLDQPLHTLHHILSQLRACIQPQPTAGPRPRGRLHHWLHRLQEAPKKESPGCLEASVTFNLFRLLTRDLKCVASGDLCAPSSTHPSPS</sequence>
<evidence type="ECO:0000256" key="2">
    <source>
        <dbReference type="ARBA" id="ARBA00008717"/>
    </source>
</evidence>
<keyword evidence="3" id="KW-0202">Cytokine</keyword>
<reference evidence="8" key="2">
    <citation type="submission" date="2025-08" db="UniProtKB">
        <authorList>
            <consortium name="Ensembl"/>
        </authorList>
    </citation>
    <scope>IDENTIFICATION</scope>
</reference>
<dbReference type="GO" id="GO:0005615">
    <property type="term" value="C:extracellular space"/>
    <property type="evidence" value="ECO:0007669"/>
    <property type="project" value="UniProtKB-KW"/>
</dbReference>
<dbReference type="GO" id="GO:0051607">
    <property type="term" value="P:defense response to virus"/>
    <property type="evidence" value="ECO:0007669"/>
    <property type="project" value="UniProtKB-KW"/>
</dbReference>
<dbReference type="FunFam" id="1.20.1250.60:FF:000001">
    <property type="entry name" value="Interferon lambda 1"/>
    <property type="match status" value="1"/>
</dbReference>
<dbReference type="Ensembl" id="ENSCSAT00000001930.1">
    <property type="protein sequence ID" value="ENSCSAP00000000265.1"/>
    <property type="gene ID" value="ENSCSAG00000003903.1"/>
</dbReference>
<proteinExistence type="inferred from homology"/>
<dbReference type="EMBL" id="AQIB01134640">
    <property type="status" value="NOT_ANNOTATED_CDS"/>
    <property type="molecule type" value="Genomic_DNA"/>
</dbReference>
<dbReference type="Pfam" id="PF15177">
    <property type="entry name" value="IL28A"/>
    <property type="match status" value="1"/>
</dbReference>
<keyword evidence="9" id="KW-1185">Reference proteome</keyword>
<evidence type="ECO:0000256" key="6">
    <source>
        <dbReference type="ARBA" id="ARBA00023118"/>
    </source>
</evidence>
<dbReference type="Gene3D" id="1.20.1250.60">
    <property type="entry name" value="Interferon lambda"/>
    <property type="match status" value="1"/>
</dbReference>
<dbReference type="eggNOG" id="ENOG502SSDC">
    <property type="taxonomic scope" value="Eukaryota"/>
</dbReference>
<feature type="chain" id="PRO_5002343978" evidence="7">
    <location>
        <begin position="22"/>
        <end position="205"/>
    </location>
</feature>
<evidence type="ECO:0000256" key="7">
    <source>
        <dbReference type="SAM" id="SignalP"/>
    </source>
</evidence>
<dbReference type="InterPro" id="IPR038326">
    <property type="entry name" value="IFN-lambda_sf"/>
</dbReference>
<evidence type="ECO:0000256" key="4">
    <source>
        <dbReference type="ARBA" id="ARBA00022525"/>
    </source>
</evidence>
<keyword evidence="5 7" id="KW-0732">Signal</keyword>
<dbReference type="GO" id="GO:0045087">
    <property type="term" value="P:innate immune response"/>
    <property type="evidence" value="ECO:0007669"/>
    <property type="project" value="TreeGrafter"/>
</dbReference>
<accession>A0A0D9QV76</accession>
<dbReference type="GeneTree" id="ENSGT00390000014310"/>
<evidence type="ECO:0000256" key="3">
    <source>
        <dbReference type="ARBA" id="ARBA00022514"/>
    </source>
</evidence>
<comment type="similarity">
    <text evidence="2">Belongs to the lambda interferon family.</text>
</comment>
<evidence type="ECO:0000256" key="1">
    <source>
        <dbReference type="ARBA" id="ARBA00004613"/>
    </source>
</evidence>
<dbReference type="OMA" id="RAESTEC"/>
<dbReference type="GO" id="GO:0050778">
    <property type="term" value="P:positive regulation of immune response"/>
    <property type="evidence" value="ECO:0007669"/>
    <property type="project" value="InterPro"/>
</dbReference>
<organism evidence="8 9">
    <name type="scientific">Chlorocebus sabaeus</name>
    <name type="common">Green monkey</name>
    <name type="synonym">Simia sabaea</name>
    <dbReference type="NCBI Taxonomy" id="60711"/>
    <lineage>
        <taxon>Eukaryota</taxon>
        <taxon>Metazoa</taxon>
        <taxon>Chordata</taxon>
        <taxon>Craniata</taxon>
        <taxon>Vertebrata</taxon>
        <taxon>Euteleostomi</taxon>
        <taxon>Mammalia</taxon>
        <taxon>Eutheria</taxon>
        <taxon>Euarchontoglires</taxon>
        <taxon>Primates</taxon>
        <taxon>Haplorrhini</taxon>
        <taxon>Catarrhini</taxon>
        <taxon>Cercopithecidae</taxon>
        <taxon>Cercopithecinae</taxon>
        <taxon>Chlorocebus</taxon>
    </lineage>
</organism>
<keyword evidence="6" id="KW-0051">Antiviral defense</keyword>
<dbReference type="GO" id="GO:0005125">
    <property type="term" value="F:cytokine activity"/>
    <property type="evidence" value="ECO:0007669"/>
    <property type="project" value="UniProtKB-KW"/>
</dbReference>
<dbReference type="GO" id="GO:0007259">
    <property type="term" value="P:cell surface receptor signaling pathway via JAK-STAT"/>
    <property type="evidence" value="ECO:0007669"/>
    <property type="project" value="InterPro"/>
</dbReference>
<keyword evidence="4" id="KW-0964">Secreted</keyword>
<dbReference type="PANTHER" id="PTHR31943">
    <property type="entry name" value="INTERLEUKIN-28 AND 29"/>
    <property type="match status" value="1"/>
</dbReference>
<dbReference type="PANTHER" id="PTHR31943:SF1">
    <property type="entry name" value="INTERFERON LAMBDA-2-RELATED"/>
    <property type="match status" value="1"/>
</dbReference>
<reference evidence="8 9" key="1">
    <citation type="submission" date="2014-03" db="EMBL/GenBank/DDBJ databases">
        <authorList>
            <person name="Warren W."/>
            <person name="Wilson R.K."/>
        </authorList>
    </citation>
    <scope>NUCLEOTIDE SEQUENCE</scope>
</reference>
<feature type="signal peptide" evidence="7">
    <location>
        <begin position="1"/>
        <end position="21"/>
    </location>
</feature>
<dbReference type="InterPro" id="IPR029177">
    <property type="entry name" value="INF_lambda"/>
</dbReference>
<evidence type="ECO:0000313" key="9">
    <source>
        <dbReference type="Proteomes" id="UP000029965"/>
    </source>
</evidence>
<dbReference type="Proteomes" id="UP000029965">
    <property type="component" value="Chromosome 6"/>
</dbReference>
<reference evidence="8" key="3">
    <citation type="submission" date="2025-09" db="UniProtKB">
        <authorList>
            <consortium name="Ensembl"/>
        </authorList>
    </citation>
    <scope>IDENTIFICATION</scope>
</reference>
<name>A0A0D9QV76_CHLSB</name>
<dbReference type="AlphaFoldDB" id="A0A0D9QV76"/>